<dbReference type="EMBL" id="DF196788">
    <property type="protein sequence ID" value="GAC76462.1"/>
    <property type="molecule type" value="Genomic_DNA"/>
</dbReference>
<feature type="compositionally biased region" description="Low complexity" evidence="8">
    <location>
        <begin position="372"/>
        <end position="381"/>
    </location>
</feature>
<dbReference type="PANTHER" id="PTHR31658:SF0">
    <property type="entry name" value="CONSERVED OLIGOMERIC GOLGI COMPLEX SUBUNIT 1"/>
    <property type="match status" value="1"/>
</dbReference>
<keyword evidence="9" id="KW-0449">Lipoprotein</keyword>
<gene>
    <name evidence="9" type="ORF">PANT_22c00039</name>
</gene>
<dbReference type="GO" id="GO:0006891">
    <property type="term" value="P:intra-Golgi vesicle-mediated transport"/>
    <property type="evidence" value="ECO:0007669"/>
    <property type="project" value="InterPro"/>
</dbReference>
<organism evidence="9 10">
    <name type="scientific">Pseudozyma antarctica (strain T-34)</name>
    <name type="common">Yeast</name>
    <name type="synonym">Candida antarctica</name>
    <dbReference type="NCBI Taxonomy" id="1151754"/>
    <lineage>
        <taxon>Eukaryota</taxon>
        <taxon>Fungi</taxon>
        <taxon>Dikarya</taxon>
        <taxon>Basidiomycota</taxon>
        <taxon>Ustilaginomycotina</taxon>
        <taxon>Ustilaginomycetes</taxon>
        <taxon>Ustilaginales</taxon>
        <taxon>Ustilaginaceae</taxon>
        <taxon>Moesziomyces</taxon>
    </lineage>
</organism>
<reference evidence="10" key="1">
    <citation type="journal article" date="2013" name="Genome Announc.">
        <title>Genome sequence of the basidiomycetous yeast Pseudozyma antarctica T-34, a producer of the glycolipid biosurfactants mannosylerythritol lipids.</title>
        <authorList>
            <person name="Morita T."/>
            <person name="Koike H."/>
            <person name="Koyama Y."/>
            <person name="Hagiwara H."/>
            <person name="Ito E."/>
            <person name="Fukuoka T."/>
            <person name="Imura T."/>
            <person name="Machida M."/>
            <person name="Kitamoto D."/>
        </authorList>
    </citation>
    <scope>NUCLEOTIDE SEQUENCE [LARGE SCALE GENOMIC DNA]</scope>
    <source>
        <strain evidence="10">T-34</strain>
    </source>
</reference>
<evidence type="ECO:0000256" key="8">
    <source>
        <dbReference type="SAM" id="MobiDB-lite"/>
    </source>
</evidence>
<evidence type="ECO:0000256" key="4">
    <source>
        <dbReference type="ARBA" id="ARBA00022448"/>
    </source>
</evidence>
<keyword evidence="6" id="KW-0333">Golgi apparatus</keyword>
<name>M9MHW9_PSEA3</name>
<accession>M9MHW9</accession>
<feature type="region of interest" description="Disordered" evidence="8">
    <location>
        <begin position="353"/>
        <end position="391"/>
    </location>
</feature>
<evidence type="ECO:0000313" key="10">
    <source>
        <dbReference type="Proteomes" id="UP000011976"/>
    </source>
</evidence>
<keyword evidence="5" id="KW-0653">Protein transport</keyword>
<protein>
    <recommendedName>
        <fullName evidence="3">Conserved oligomeric Golgi complex subunit 1</fullName>
    </recommendedName>
</protein>
<evidence type="ECO:0000256" key="6">
    <source>
        <dbReference type="ARBA" id="ARBA00023034"/>
    </source>
</evidence>
<dbReference type="GO" id="GO:0015031">
    <property type="term" value="P:protein transport"/>
    <property type="evidence" value="ECO:0007669"/>
    <property type="project" value="UniProtKB-KW"/>
</dbReference>
<evidence type="ECO:0000256" key="3">
    <source>
        <dbReference type="ARBA" id="ARBA00020978"/>
    </source>
</evidence>
<dbReference type="OrthoDB" id="46189at2759"/>
<feature type="compositionally biased region" description="Low complexity" evidence="8">
    <location>
        <begin position="18"/>
        <end position="30"/>
    </location>
</feature>
<evidence type="ECO:0000256" key="7">
    <source>
        <dbReference type="ARBA" id="ARBA00023136"/>
    </source>
</evidence>
<keyword evidence="7" id="KW-0472">Membrane</keyword>
<evidence type="ECO:0000256" key="2">
    <source>
        <dbReference type="ARBA" id="ARBA00006653"/>
    </source>
</evidence>
<dbReference type="Proteomes" id="UP000011976">
    <property type="component" value="Unassembled WGS sequence"/>
</dbReference>
<comment type="similarity">
    <text evidence="2">Belongs to the COG1 family.</text>
</comment>
<dbReference type="GO" id="GO:0000139">
    <property type="term" value="C:Golgi membrane"/>
    <property type="evidence" value="ECO:0007669"/>
    <property type="project" value="UniProtKB-SubCell"/>
</dbReference>
<dbReference type="InterPro" id="IPR033370">
    <property type="entry name" value="COG1"/>
</dbReference>
<keyword evidence="4" id="KW-0813">Transport</keyword>
<dbReference type="GO" id="GO:0017119">
    <property type="term" value="C:Golgi transport complex"/>
    <property type="evidence" value="ECO:0007669"/>
    <property type="project" value="InterPro"/>
</dbReference>
<dbReference type="STRING" id="1151754.M9MHW9"/>
<feature type="compositionally biased region" description="Basic residues" evidence="8">
    <location>
        <begin position="353"/>
        <end position="363"/>
    </location>
</feature>
<evidence type="ECO:0000256" key="5">
    <source>
        <dbReference type="ARBA" id="ARBA00022927"/>
    </source>
</evidence>
<sequence length="1051" mass="113193">MAVDTQQGASGPANGVESTAGAASSPSTPSRHGRARHARTNASLTSSSGITSTDAPFSMDALPRRTSVPNEATRVFQTTGLDPFGTEPDTLFRSLPVKEVEAYERAVRSIAVTKQQELRALVGQRYQDLLGTANTIIDMVRSSQQLTERLEHLSNGFQLAADTKEKRDTPSKLARRKSFLPTQHPTGLKDTEASDLHQEAVYVLGASLRLIMDVPEYVWKSIEKGKTLQASWAFLLAKAAWNDLTDASSRHRSQSALLPDAEMGIASVPEAVAMLKVNARDTFPFIEKQWQSMQPMRKQIIHRALLLLSDIDIESAAVADQLAALVLIDGTRLEQALQLLLSHRLTAMRRLLQRRRKGKKSSSHNKDDRRAAAASTRSTDASESDLAGDREAKASHTITQLTTLFVRSLQHVLQLFVLPLRSDDSSEAKPWLLSLLNAITDTDHPAPAAKLVSSPTSERASLMPQSADDRTPRQNAAAMRALRRKSSHGLPPSSTDPRLDLDEGVDLPHPPQRRAVRISTADLIQTLPSSRILVRLLPMSLQEYVPPLDLASRGMPTPSQVMDDISSWSAKAREIIVGASNHAGTDSLPSLLAELSDVHELAKVRRSLRLAMQRARRIVSRKLGAGDETEDKIRQSALAKVHTEMQNFEADIASALQARPLQLLQQKLSGAAQALLKEAKATITSLERDAASLGNGADAGAAGVEMPLDALFHPVEAQNASSIRTAPSDVDDPSNPIRSSRSYVSALQDDLRGRSNKVESLASLYETPLSAMSRELKIYRAELEGDERFADASAAIQASFDSLIASSRSDIETGLSDLLDRSDGTAIGADVGLPRATSLTMQLIAVLATAHAQQDQSASRALRPPVTKMLERHWRPRLERSISAVFTRPSGTGERTDPAGSSFSTSMLQILALLSESIVELGPALAGPELAGLVRQILEGVATSRAAASTAAHHQAAADAASLTSLLKCEPGALAELIGADARLHRVRLALSPLLLALAASAPASQLEAASVQSVVVLARADPASAIGDVKPILSVPRNRKLERFSPLPVR</sequence>
<feature type="region of interest" description="Disordered" evidence="8">
    <location>
        <begin position="445"/>
        <end position="510"/>
    </location>
</feature>
<feature type="compositionally biased region" description="Polar residues" evidence="8">
    <location>
        <begin position="40"/>
        <end position="55"/>
    </location>
</feature>
<proteinExistence type="inferred from homology"/>
<evidence type="ECO:0000313" key="9">
    <source>
        <dbReference type="EMBL" id="GAC76462.1"/>
    </source>
</evidence>
<dbReference type="Pfam" id="PF08700">
    <property type="entry name" value="VPS51_Exo84_N"/>
    <property type="match status" value="1"/>
</dbReference>
<evidence type="ECO:0000256" key="1">
    <source>
        <dbReference type="ARBA" id="ARBA00004395"/>
    </source>
</evidence>
<feature type="region of interest" description="Disordered" evidence="8">
    <location>
        <begin position="1"/>
        <end position="63"/>
    </location>
</feature>
<comment type="subcellular location">
    <subcellularLocation>
        <location evidence="1">Golgi apparatus membrane</location>
        <topology evidence="1">Peripheral membrane protein</topology>
    </subcellularLocation>
</comment>
<dbReference type="AlphaFoldDB" id="M9MHW9"/>
<dbReference type="PANTHER" id="PTHR31658">
    <property type="entry name" value="CONSERVED OLIGOMERIC GOLGI COMPLEX SUBUNIT 1"/>
    <property type="match status" value="1"/>
</dbReference>